<gene>
    <name evidence="6" type="ORF">PV09_08693</name>
</gene>
<dbReference type="PROSITE" id="PS00107">
    <property type="entry name" value="PROTEIN_KINASE_ATP"/>
    <property type="match status" value="1"/>
</dbReference>
<dbReference type="SUPFAM" id="SSF56112">
    <property type="entry name" value="Protein kinase-like (PK-like)"/>
    <property type="match status" value="1"/>
</dbReference>
<dbReference type="AlphaFoldDB" id="A0A0D2AKT3"/>
<dbReference type="RefSeq" id="XP_016209498.1">
    <property type="nucleotide sequence ID" value="XM_016362631.1"/>
</dbReference>
<evidence type="ECO:0000256" key="3">
    <source>
        <dbReference type="PROSITE-ProRule" id="PRU10141"/>
    </source>
</evidence>
<evidence type="ECO:0000256" key="1">
    <source>
        <dbReference type="ARBA" id="ARBA00022741"/>
    </source>
</evidence>
<feature type="compositionally biased region" description="Polar residues" evidence="4">
    <location>
        <begin position="69"/>
        <end position="79"/>
    </location>
</feature>
<feature type="compositionally biased region" description="Low complexity" evidence="4">
    <location>
        <begin position="703"/>
        <end position="715"/>
    </location>
</feature>
<evidence type="ECO:0000256" key="4">
    <source>
        <dbReference type="SAM" id="MobiDB-lite"/>
    </source>
</evidence>
<dbReference type="PANTHER" id="PTHR24346">
    <property type="entry name" value="MAP/MICROTUBULE AFFINITY-REGULATING KINASE"/>
    <property type="match status" value="1"/>
</dbReference>
<proteinExistence type="predicted"/>
<dbReference type="InterPro" id="IPR011009">
    <property type="entry name" value="Kinase-like_dom_sf"/>
</dbReference>
<feature type="binding site" evidence="3">
    <location>
        <position position="118"/>
    </location>
    <ligand>
        <name>ATP</name>
        <dbReference type="ChEBI" id="CHEBI:30616"/>
    </ligand>
</feature>
<dbReference type="Proteomes" id="UP000053259">
    <property type="component" value="Unassembled WGS sequence"/>
</dbReference>
<dbReference type="Pfam" id="PF00069">
    <property type="entry name" value="Pkinase"/>
    <property type="match status" value="1"/>
</dbReference>
<accession>A0A0D2AKT3</accession>
<dbReference type="CDD" id="cd14008">
    <property type="entry name" value="STKc_LKB1_CaMKK"/>
    <property type="match status" value="1"/>
</dbReference>
<feature type="compositionally biased region" description="Polar residues" evidence="4">
    <location>
        <begin position="508"/>
        <end position="519"/>
    </location>
</feature>
<dbReference type="SMART" id="SM00220">
    <property type="entry name" value="S_TKc"/>
    <property type="match status" value="1"/>
</dbReference>
<dbReference type="PROSITE" id="PS50011">
    <property type="entry name" value="PROTEIN_KINASE_DOM"/>
    <property type="match status" value="1"/>
</dbReference>
<dbReference type="GO" id="GO:0005737">
    <property type="term" value="C:cytoplasm"/>
    <property type="evidence" value="ECO:0007669"/>
    <property type="project" value="TreeGrafter"/>
</dbReference>
<dbReference type="EMBL" id="KN847574">
    <property type="protein sequence ID" value="KIV99628.1"/>
    <property type="molecule type" value="Genomic_DNA"/>
</dbReference>
<evidence type="ECO:0000313" key="7">
    <source>
        <dbReference type="Proteomes" id="UP000053259"/>
    </source>
</evidence>
<dbReference type="HOGENOM" id="CLU_000288_165_0_1"/>
<sequence length="751" mass="83693">MASTGADKLEKSSSAPPPLEDLAPDSLLETELDRPIPTKHVSAPAYHSPLRHHSRVPSTPRRHVKETLNARSQYSNSGDDGTAEHRINQYLIKEEIGRGSFGAVHVAVDQFGNEYAVKEFSKSRLRKRAQSNLLRTAKSRPVPGHYTAKKNFNSPLHRREPGKTTNSLDLIREEIAIMKKLNHPNVVNLIEVLDDPDEDSLYMVMEMCKKGVVMHVGLDQTADPYDEEQCRLWFRDMVLGLEYLHAQGIIHRDIKPDNCLITSDDTLKFVDFGVSEMFEKDSDMNTAKSAGSPAFMPPELCIAKHGEVSGRACDIWSMGVTLYCLRYGRIPFEKAGMLDLYESIKHDSFELDPNCGEDFRDLMTRLLEKDADKRIRIEEIREHPWVTRGGIDPLLPREENIAALIEPPTEEELDNAITGNMGRLLVVLKAAKRFKQLLSRKRPDLMEGIFGNSSKFVQPPLSINPLWRSRSANFEDKKSTEYPVLDDGTHREVNVTENVKKSSEDLNKTASVSSGTPSTDLELAGTKLEPDLAAKSFLIPIHTPVSRQTGRGQAHDPLEDTLYLGIGTGADAQVQEGPFPAVSESPSAAEFNVYERAYQEEVDRIVGKQEDKTSHPTLFLTRRVEHIKDLRNNEHIVDHLKSKVPEAANVAFKKLVEQAKSNVEYATAIATSATTISDPKADPAPSGGLKKIIEQAKENYEAASSKFSTATSTGSQEEPTKPKFGFTKLIGKAREQIEAARPTKSAIEEPM</sequence>
<evidence type="ECO:0000256" key="2">
    <source>
        <dbReference type="ARBA" id="ARBA00022840"/>
    </source>
</evidence>
<dbReference type="STRING" id="253628.A0A0D2AKT3"/>
<evidence type="ECO:0000313" key="6">
    <source>
        <dbReference type="EMBL" id="KIV99628.1"/>
    </source>
</evidence>
<feature type="compositionally biased region" description="Basic residues" evidence="4">
    <location>
        <begin position="49"/>
        <end position="64"/>
    </location>
</feature>
<dbReference type="InterPro" id="IPR008271">
    <property type="entry name" value="Ser/Thr_kinase_AS"/>
</dbReference>
<feature type="region of interest" description="Disordered" evidence="4">
    <location>
        <begin position="141"/>
        <end position="163"/>
    </location>
</feature>
<reference evidence="6 7" key="1">
    <citation type="submission" date="2015-01" db="EMBL/GenBank/DDBJ databases">
        <title>The Genome Sequence of Ochroconis gallopava CBS43764.</title>
        <authorList>
            <consortium name="The Broad Institute Genomics Platform"/>
            <person name="Cuomo C."/>
            <person name="de Hoog S."/>
            <person name="Gorbushina A."/>
            <person name="Stielow B."/>
            <person name="Teixiera M."/>
            <person name="Abouelleil A."/>
            <person name="Chapman S.B."/>
            <person name="Priest M."/>
            <person name="Young S.K."/>
            <person name="Wortman J."/>
            <person name="Nusbaum C."/>
            <person name="Birren B."/>
        </authorList>
    </citation>
    <scope>NUCLEOTIDE SEQUENCE [LARGE SCALE GENOMIC DNA]</scope>
    <source>
        <strain evidence="6 7">CBS 43764</strain>
    </source>
</reference>
<dbReference type="Gene3D" id="3.30.200.20">
    <property type="entry name" value="Phosphorylase Kinase, domain 1"/>
    <property type="match status" value="1"/>
</dbReference>
<dbReference type="GO" id="GO:0005524">
    <property type="term" value="F:ATP binding"/>
    <property type="evidence" value="ECO:0007669"/>
    <property type="project" value="UniProtKB-UniRule"/>
</dbReference>
<keyword evidence="1 3" id="KW-0547">Nucleotide-binding</keyword>
<dbReference type="PROSITE" id="PS00108">
    <property type="entry name" value="PROTEIN_KINASE_ST"/>
    <property type="match status" value="1"/>
</dbReference>
<dbReference type="OrthoDB" id="68483at2759"/>
<keyword evidence="7" id="KW-1185">Reference proteome</keyword>
<dbReference type="FunFam" id="1.10.510.10:FF:000995">
    <property type="entry name" value="BcCMK3, calcium/calmodulin-dependent protein kinase"/>
    <property type="match status" value="1"/>
</dbReference>
<dbReference type="InterPro" id="IPR000719">
    <property type="entry name" value="Prot_kinase_dom"/>
</dbReference>
<evidence type="ECO:0000259" key="5">
    <source>
        <dbReference type="PROSITE" id="PS50011"/>
    </source>
</evidence>
<dbReference type="GO" id="GO:0035556">
    <property type="term" value="P:intracellular signal transduction"/>
    <property type="evidence" value="ECO:0007669"/>
    <property type="project" value="TreeGrafter"/>
</dbReference>
<keyword evidence="2 3" id="KW-0067">ATP-binding</keyword>
<organism evidence="6 7">
    <name type="scientific">Verruconis gallopava</name>
    <dbReference type="NCBI Taxonomy" id="253628"/>
    <lineage>
        <taxon>Eukaryota</taxon>
        <taxon>Fungi</taxon>
        <taxon>Dikarya</taxon>
        <taxon>Ascomycota</taxon>
        <taxon>Pezizomycotina</taxon>
        <taxon>Dothideomycetes</taxon>
        <taxon>Pleosporomycetidae</taxon>
        <taxon>Venturiales</taxon>
        <taxon>Sympoventuriaceae</taxon>
        <taxon>Verruconis</taxon>
    </lineage>
</organism>
<name>A0A0D2AKT3_9PEZI</name>
<feature type="domain" description="Protein kinase" evidence="5">
    <location>
        <begin position="90"/>
        <end position="386"/>
    </location>
</feature>
<feature type="region of interest" description="Disordered" evidence="4">
    <location>
        <begin position="1"/>
        <end position="82"/>
    </location>
</feature>
<dbReference type="PANTHER" id="PTHR24346:SF77">
    <property type="entry name" value="SERINE THREONINE PROTEIN KINASE"/>
    <property type="match status" value="1"/>
</dbReference>
<dbReference type="VEuPathDB" id="FungiDB:PV09_08693"/>
<feature type="region of interest" description="Disordered" evidence="4">
    <location>
        <begin position="499"/>
        <end position="521"/>
    </location>
</feature>
<dbReference type="FunFam" id="3.30.200.20:FF:000447">
    <property type="entry name" value="Calcium/calmodulin dependent protein kinase"/>
    <property type="match status" value="1"/>
</dbReference>
<dbReference type="GO" id="GO:0004674">
    <property type="term" value="F:protein serine/threonine kinase activity"/>
    <property type="evidence" value="ECO:0007669"/>
    <property type="project" value="TreeGrafter"/>
</dbReference>
<dbReference type="Gene3D" id="1.10.510.10">
    <property type="entry name" value="Transferase(Phosphotransferase) domain 1"/>
    <property type="match status" value="1"/>
</dbReference>
<dbReference type="InterPro" id="IPR017441">
    <property type="entry name" value="Protein_kinase_ATP_BS"/>
</dbReference>
<dbReference type="GeneID" id="27316666"/>
<feature type="region of interest" description="Disordered" evidence="4">
    <location>
        <begin position="703"/>
        <end position="725"/>
    </location>
</feature>
<dbReference type="InParanoid" id="A0A0D2AKT3"/>
<protein>
    <recommendedName>
        <fullName evidence="5">Protein kinase domain-containing protein</fullName>
    </recommendedName>
</protein>